<evidence type="ECO:0000313" key="2">
    <source>
        <dbReference type="EMBL" id="CAA9553051.1"/>
    </source>
</evidence>
<feature type="compositionally biased region" description="Basic and acidic residues" evidence="1">
    <location>
        <begin position="24"/>
        <end position="38"/>
    </location>
</feature>
<dbReference type="EMBL" id="CADCWH010000170">
    <property type="protein sequence ID" value="CAA9553051.1"/>
    <property type="molecule type" value="Genomic_DNA"/>
</dbReference>
<name>A0A6J4UNF5_9BACT</name>
<proteinExistence type="predicted"/>
<reference evidence="2" key="1">
    <citation type="submission" date="2020-02" db="EMBL/GenBank/DDBJ databases">
        <authorList>
            <person name="Meier V. D."/>
        </authorList>
    </citation>
    <scope>NUCLEOTIDE SEQUENCE</scope>
    <source>
        <strain evidence="2">AVDCRST_MAG70</strain>
    </source>
</reference>
<organism evidence="2">
    <name type="scientific">uncultured Thermomicrobiales bacterium</name>
    <dbReference type="NCBI Taxonomy" id="1645740"/>
    <lineage>
        <taxon>Bacteria</taxon>
        <taxon>Pseudomonadati</taxon>
        <taxon>Thermomicrobiota</taxon>
        <taxon>Thermomicrobia</taxon>
        <taxon>Thermomicrobiales</taxon>
        <taxon>environmental samples</taxon>
    </lineage>
</organism>
<feature type="compositionally biased region" description="Polar residues" evidence="1">
    <location>
        <begin position="161"/>
        <end position="177"/>
    </location>
</feature>
<dbReference type="AlphaFoldDB" id="A0A6J4UNF5"/>
<evidence type="ECO:0000256" key="1">
    <source>
        <dbReference type="SAM" id="MobiDB-lite"/>
    </source>
</evidence>
<feature type="region of interest" description="Disordered" evidence="1">
    <location>
        <begin position="148"/>
        <end position="282"/>
    </location>
</feature>
<protein>
    <submittedName>
        <fullName evidence="2">Phage protein</fullName>
    </submittedName>
</protein>
<sequence>MDDSPRDDDGQPGDGTPGVPADTLAERDEVRGIREDGPRGANFDPSPYFRQLRGRGGSGPQDYLDVKWRLLWLRREHPDAHIVTEHVRIDETSAIFKATVDLPSGGRATGYGSETAGDFGDFIEKAETKAIGRALNALGYGAQFAEGEEDGSAELRPPTPGRSSPAVSQVASSTANRGGSGRGDIASPAPAPREPVPIDRQATATAPPDVAPATPLTISPTSPSDADQALPAADRAEPKSSEDAATDTHLGPVSVPASRGATPRGGTRTGTGPANDSPSDIDMADYSHTAFWKWAREQGFLEKADVERKIGRAMKGLTPREVRELLIQAGATP</sequence>
<feature type="compositionally biased region" description="Low complexity" evidence="1">
    <location>
        <begin position="259"/>
        <end position="274"/>
    </location>
</feature>
<feature type="region of interest" description="Disordered" evidence="1">
    <location>
        <begin position="1"/>
        <end position="57"/>
    </location>
</feature>
<accession>A0A6J4UNF5</accession>
<feature type="compositionally biased region" description="Low complexity" evidence="1">
    <location>
        <begin position="202"/>
        <end position="217"/>
    </location>
</feature>
<gene>
    <name evidence="2" type="ORF">AVDCRST_MAG70-1087</name>
</gene>